<evidence type="ECO:0000256" key="2">
    <source>
        <dbReference type="ARBA" id="ARBA00005189"/>
    </source>
</evidence>
<evidence type="ECO:0000256" key="18">
    <source>
        <dbReference type="ARBA" id="ARBA00049251"/>
    </source>
</evidence>
<keyword evidence="10" id="KW-0275">Fatty acid biosynthesis</keyword>
<keyword evidence="8" id="KW-0443">Lipid metabolism</keyword>
<comment type="caution">
    <text evidence="21">The sequence shown here is derived from an EMBL/GenBank/DDBJ whole genome shotgun (WGS) entry which is preliminary data.</text>
</comment>
<evidence type="ECO:0000256" key="5">
    <source>
        <dbReference type="ARBA" id="ARBA00022832"/>
    </source>
</evidence>
<evidence type="ECO:0000313" key="22">
    <source>
        <dbReference type="Proteomes" id="UP001596104"/>
    </source>
</evidence>
<comment type="subcellular location">
    <subcellularLocation>
        <location evidence="1">Peroxisome</location>
    </subcellularLocation>
</comment>
<comment type="catalytic activity">
    <reaction evidence="15">
        <text>(2E)-dodecenoyl-CoA + NADPH + H(+) = dodecanoyl-CoA + NADP(+)</text>
        <dbReference type="Rhea" id="RHEA:44964"/>
        <dbReference type="ChEBI" id="CHEBI:15378"/>
        <dbReference type="ChEBI" id="CHEBI:57330"/>
        <dbReference type="ChEBI" id="CHEBI:57375"/>
        <dbReference type="ChEBI" id="CHEBI:57783"/>
        <dbReference type="ChEBI" id="CHEBI:58349"/>
    </reaction>
    <physiologicalReaction direction="left-to-right" evidence="15">
        <dbReference type="Rhea" id="RHEA:44965"/>
    </physiologicalReaction>
</comment>
<evidence type="ECO:0000256" key="20">
    <source>
        <dbReference type="ARBA" id="ARBA00049559"/>
    </source>
</evidence>
<evidence type="ECO:0000256" key="9">
    <source>
        <dbReference type="ARBA" id="ARBA00023140"/>
    </source>
</evidence>
<dbReference type="Gene3D" id="3.40.50.720">
    <property type="entry name" value="NAD(P)-binding Rossmann-like Domain"/>
    <property type="match status" value="1"/>
</dbReference>
<dbReference type="InterPro" id="IPR052388">
    <property type="entry name" value="Peroxisomal_t2-enoyl-CoA_red"/>
</dbReference>
<organism evidence="21 22">
    <name type="scientific">Bosea vestrisii</name>
    <dbReference type="NCBI Taxonomy" id="151416"/>
    <lineage>
        <taxon>Bacteria</taxon>
        <taxon>Pseudomonadati</taxon>
        <taxon>Pseudomonadota</taxon>
        <taxon>Alphaproteobacteria</taxon>
        <taxon>Hyphomicrobiales</taxon>
        <taxon>Boseaceae</taxon>
        <taxon>Bosea</taxon>
    </lineage>
</organism>
<evidence type="ECO:0000256" key="12">
    <source>
        <dbReference type="ARBA" id="ARBA00038622"/>
    </source>
</evidence>
<keyword evidence="5" id="KW-0276">Fatty acid metabolism</keyword>
<protein>
    <recommendedName>
        <fullName evidence="14">Peroxisomal trans-2-enoyl-CoA reductase</fullName>
        <ecNumber evidence="13">1.3.1.38</ecNumber>
    </recommendedName>
</protein>
<dbReference type="PRINTS" id="PR00081">
    <property type="entry name" value="GDHRDH"/>
</dbReference>
<name>A0ABW0H5H9_9HYPH</name>
<dbReference type="EMBL" id="JBHSLV010000011">
    <property type="protein sequence ID" value="MFC5392468.1"/>
    <property type="molecule type" value="Genomic_DNA"/>
</dbReference>
<evidence type="ECO:0000256" key="11">
    <source>
        <dbReference type="ARBA" id="ARBA00037124"/>
    </source>
</evidence>
<comment type="function">
    <text evidence="11">Participates in chain elongation of fatty acids. Catalyzes the reduction of trans-2-enoyl-CoAs of varying chain lengths from 6:1 to 16:1, having maximum activity with 10:1 CoA. Has no 2,4-dienoyl-CoA reductase activity.</text>
</comment>
<evidence type="ECO:0000256" key="16">
    <source>
        <dbReference type="ARBA" id="ARBA00048686"/>
    </source>
</evidence>
<dbReference type="RefSeq" id="WP_377007256.1">
    <property type="nucleotide sequence ID" value="NZ_JBHSLV010000011.1"/>
</dbReference>
<comment type="catalytic activity">
    <reaction evidence="18">
        <text>a (2E)-enoyl-CoA + NADPH + H(+) = a 2,3-saturated acyl-CoA + NADP(+)</text>
        <dbReference type="Rhea" id="RHEA:33763"/>
        <dbReference type="ChEBI" id="CHEBI:15378"/>
        <dbReference type="ChEBI" id="CHEBI:57783"/>
        <dbReference type="ChEBI" id="CHEBI:58349"/>
        <dbReference type="ChEBI" id="CHEBI:58856"/>
        <dbReference type="ChEBI" id="CHEBI:65111"/>
        <dbReference type="EC" id="1.3.1.38"/>
    </reaction>
    <physiologicalReaction direction="left-to-right" evidence="18">
        <dbReference type="Rhea" id="RHEA:33764"/>
    </physiologicalReaction>
</comment>
<dbReference type="InterPro" id="IPR036291">
    <property type="entry name" value="NAD(P)-bd_dom_sf"/>
</dbReference>
<dbReference type="Pfam" id="PF13561">
    <property type="entry name" value="adh_short_C2"/>
    <property type="match status" value="1"/>
</dbReference>
<evidence type="ECO:0000313" key="21">
    <source>
        <dbReference type="EMBL" id="MFC5392468.1"/>
    </source>
</evidence>
<comment type="catalytic activity">
    <reaction evidence="17">
        <text>(2E)-hexenoyl-CoA + NADPH + H(+) = hexanoyl-CoA + NADP(+)</text>
        <dbReference type="Rhea" id="RHEA:44956"/>
        <dbReference type="ChEBI" id="CHEBI:15378"/>
        <dbReference type="ChEBI" id="CHEBI:57783"/>
        <dbReference type="ChEBI" id="CHEBI:58349"/>
        <dbReference type="ChEBI" id="CHEBI:62077"/>
        <dbReference type="ChEBI" id="CHEBI:62620"/>
    </reaction>
    <physiologicalReaction direction="left-to-right" evidence="17">
        <dbReference type="Rhea" id="RHEA:44957"/>
    </physiologicalReaction>
</comment>
<gene>
    <name evidence="21" type="ORF">ACFPPC_07415</name>
</gene>
<evidence type="ECO:0000256" key="6">
    <source>
        <dbReference type="ARBA" id="ARBA00022857"/>
    </source>
</evidence>
<reference evidence="22" key="1">
    <citation type="journal article" date="2019" name="Int. J. Syst. Evol. Microbiol.">
        <title>The Global Catalogue of Microorganisms (GCM) 10K type strain sequencing project: providing services to taxonomists for standard genome sequencing and annotation.</title>
        <authorList>
            <consortium name="The Broad Institute Genomics Platform"/>
            <consortium name="The Broad Institute Genome Sequencing Center for Infectious Disease"/>
            <person name="Wu L."/>
            <person name="Ma J."/>
        </authorList>
    </citation>
    <scope>NUCLEOTIDE SEQUENCE [LARGE SCALE GENOMIC DNA]</scope>
    <source>
        <strain evidence="22">CGMCC 1.16326</strain>
    </source>
</reference>
<evidence type="ECO:0000256" key="3">
    <source>
        <dbReference type="ARBA" id="ARBA00022516"/>
    </source>
</evidence>
<evidence type="ECO:0000256" key="1">
    <source>
        <dbReference type="ARBA" id="ARBA00004275"/>
    </source>
</evidence>
<keyword evidence="4" id="KW-0597">Phosphoprotein</keyword>
<evidence type="ECO:0000256" key="7">
    <source>
        <dbReference type="ARBA" id="ARBA00023002"/>
    </source>
</evidence>
<accession>A0ABW0H5H9</accession>
<dbReference type="EC" id="1.3.1.38" evidence="13"/>
<evidence type="ECO:0000256" key="8">
    <source>
        <dbReference type="ARBA" id="ARBA00023098"/>
    </source>
</evidence>
<keyword evidence="9" id="KW-0576">Peroxisome</keyword>
<dbReference type="PRINTS" id="PR00080">
    <property type="entry name" value="SDRFAMILY"/>
</dbReference>
<evidence type="ECO:0000256" key="19">
    <source>
        <dbReference type="ARBA" id="ARBA00049386"/>
    </source>
</evidence>
<dbReference type="SUPFAM" id="SSF51735">
    <property type="entry name" value="NAD(P)-binding Rossmann-fold domains"/>
    <property type="match status" value="1"/>
</dbReference>
<evidence type="ECO:0000256" key="17">
    <source>
        <dbReference type="ARBA" id="ARBA00049108"/>
    </source>
</evidence>
<dbReference type="InterPro" id="IPR002347">
    <property type="entry name" value="SDR_fam"/>
</dbReference>
<keyword evidence="22" id="KW-1185">Reference proteome</keyword>
<comment type="pathway">
    <text evidence="2">Lipid metabolism.</text>
</comment>
<evidence type="ECO:0000256" key="13">
    <source>
        <dbReference type="ARBA" id="ARBA00038849"/>
    </source>
</evidence>
<comment type="catalytic activity">
    <reaction evidence="20">
        <text>(2E)-octenoyl-CoA + NADPH + H(+) = octanoyl-CoA + NADP(+)</text>
        <dbReference type="Rhea" id="RHEA:44952"/>
        <dbReference type="ChEBI" id="CHEBI:15378"/>
        <dbReference type="ChEBI" id="CHEBI:57386"/>
        <dbReference type="ChEBI" id="CHEBI:57783"/>
        <dbReference type="ChEBI" id="CHEBI:58349"/>
        <dbReference type="ChEBI" id="CHEBI:62242"/>
    </reaction>
    <physiologicalReaction direction="left-to-right" evidence="20">
        <dbReference type="Rhea" id="RHEA:44953"/>
    </physiologicalReaction>
</comment>
<evidence type="ECO:0000256" key="10">
    <source>
        <dbReference type="ARBA" id="ARBA00023160"/>
    </source>
</evidence>
<evidence type="ECO:0000256" key="14">
    <source>
        <dbReference type="ARBA" id="ARBA00041063"/>
    </source>
</evidence>
<keyword evidence="7" id="KW-0560">Oxidoreductase</keyword>
<dbReference type="PANTHER" id="PTHR24317">
    <property type="entry name" value="PEROXISOMAL TRANS-2-ENOYL-COA REDUCTASE"/>
    <property type="match status" value="1"/>
</dbReference>
<comment type="catalytic activity">
    <reaction evidence="19">
        <text>(2E)-decenoyl-CoA + NADPH + H(+) = decanoyl-CoA + NADP(+)</text>
        <dbReference type="Rhea" id="RHEA:44960"/>
        <dbReference type="ChEBI" id="CHEBI:15378"/>
        <dbReference type="ChEBI" id="CHEBI:57783"/>
        <dbReference type="ChEBI" id="CHEBI:58349"/>
        <dbReference type="ChEBI" id="CHEBI:61406"/>
        <dbReference type="ChEBI" id="CHEBI:61430"/>
    </reaction>
    <physiologicalReaction direction="left-to-right" evidence="19">
        <dbReference type="Rhea" id="RHEA:44961"/>
    </physiologicalReaction>
</comment>
<keyword evidence="6" id="KW-0521">NADP</keyword>
<evidence type="ECO:0000256" key="15">
    <source>
        <dbReference type="ARBA" id="ARBA00047570"/>
    </source>
</evidence>
<proteinExistence type="predicted"/>
<comment type="catalytic activity">
    <reaction evidence="16">
        <text>(2E)-tetradecenoyl-CoA + NADPH + H(+) = tetradecanoyl-CoA + NADP(+)</text>
        <dbReference type="Rhea" id="RHEA:44968"/>
        <dbReference type="ChEBI" id="CHEBI:15378"/>
        <dbReference type="ChEBI" id="CHEBI:57385"/>
        <dbReference type="ChEBI" id="CHEBI:57783"/>
        <dbReference type="ChEBI" id="CHEBI:58349"/>
        <dbReference type="ChEBI" id="CHEBI:61405"/>
    </reaction>
    <physiologicalReaction direction="left-to-right" evidence="16">
        <dbReference type="Rhea" id="RHEA:44969"/>
    </physiologicalReaction>
</comment>
<sequence>MAEAVIDPGELGLDDADLAVLPTVYGPEAFAGKTVLISGGAGGIGRATAWLLGRLGAQVIIAGRDEGRLAAAAEAMRAAGLKAAGKAVNVRDPATITALHDWIAAEFGGIDILVNSAGGQFPQAAIDFSTKGWNAVVDTNLNGTWYMMQEAARRWRDAKRPGSIVSIVVVTRQGLHGVAHTIAARAGVVGLTQALAVEWAPLGIRVNCIAPGAIETPGWRVYAPEQIKAYPRSNPMMRTATTWEVAEACAYLCGPAAAYVTGEVLHVAGGAQLWGETWTIPRPAFFDGPGSSGG</sequence>
<comment type="subunit">
    <text evidence="12">Interacts with PEX5, probably required to target it into peroxisomes.</text>
</comment>
<dbReference type="PANTHER" id="PTHR24317:SF7">
    <property type="entry name" value="PEROXISOMAL TRANS-2-ENOYL-COA REDUCTASE"/>
    <property type="match status" value="1"/>
</dbReference>
<keyword evidence="3" id="KW-0444">Lipid biosynthesis</keyword>
<dbReference type="Proteomes" id="UP001596104">
    <property type="component" value="Unassembled WGS sequence"/>
</dbReference>
<evidence type="ECO:0000256" key="4">
    <source>
        <dbReference type="ARBA" id="ARBA00022553"/>
    </source>
</evidence>